<reference evidence="10" key="1">
    <citation type="submission" date="2017-02" db="UniProtKB">
        <authorList>
            <consortium name="WormBaseParasite"/>
        </authorList>
    </citation>
    <scope>IDENTIFICATION</scope>
</reference>
<keyword evidence="6 9" id="KW-0687">Ribonucleoprotein</keyword>
<evidence type="ECO:0000256" key="7">
    <source>
        <dbReference type="ARBA" id="ARBA00038293"/>
    </source>
</evidence>
<dbReference type="Gene3D" id="2.40.10.230">
    <property type="entry name" value="Probable tRNA pseudouridine synthase domain"/>
    <property type="match status" value="1"/>
</dbReference>
<dbReference type="InterPro" id="IPR009000">
    <property type="entry name" value="Transl_B-barrel_sf"/>
</dbReference>
<dbReference type="GO" id="GO:0034513">
    <property type="term" value="F:box H/ACA snoRNA binding"/>
    <property type="evidence" value="ECO:0007669"/>
    <property type="project" value="TreeGrafter"/>
</dbReference>
<comment type="function">
    <text evidence="9">Required for ribosome biogenesis. Part of a complex which catalyzes pseudouridylation of rRNA. This involves the isomerization of uridine such that the ribose is subsequently attached to C5, instead of the normal N1. Pseudouridine ("psi") residues may serve to stabilize the conformation of rRNAs.</text>
</comment>
<dbReference type="WBParaSite" id="EVEC_0000204801-mRNA-1">
    <property type="protein sequence ID" value="EVEC_0000204801-mRNA-1"/>
    <property type="gene ID" value="EVEC_0000204801"/>
</dbReference>
<dbReference type="PANTHER" id="PTHR23237:SF6">
    <property type="entry name" value="H_ACA RIBONUCLEOPROTEIN COMPLEX SUBUNIT 1"/>
    <property type="match status" value="1"/>
</dbReference>
<keyword evidence="5 9" id="KW-0539">Nucleus</keyword>
<dbReference type="InterPro" id="IPR038664">
    <property type="entry name" value="Gar1/Naf1_Cbf5-bd_sf"/>
</dbReference>
<evidence type="ECO:0000256" key="6">
    <source>
        <dbReference type="ARBA" id="ARBA00023274"/>
    </source>
</evidence>
<keyword evidence="4 9" id="KW-0694">RNA-binding</keyword>
<dbReference type="GO" id="GO:0000454">
    <property type="term" value="P:snoRNA guided rRNA pseudouridine synthesis"/>
    <property type="evidence" value="ECO:0007669"/>
    <property type="project" value="TreeGrafter"/>
</dbReference>
<dbReference type="PANTHER" id="PTHR23237">
    <property type="entry name" value="NUCLEOLAR PROTEIN FAMILY A MEMBER 1 SNORNP PROTEIN GAR1"/>
    <property type="match status" value="1"/>
</dbReference>
<sequence>LRIEQGQEFASFYFSPPIFVECVQTTARLRVFIRLELIFNFRLTMGFGRGGGGRKFGGRGSGGRGGYRGGFDQGPPSEVTGFLNVLSCMDKEFSELAVFSHTCEDDIVCEVTAGKIPYFNAPVYFENKEQIGKVDEIFGGIKDTGISVKLATDVKASSFKEGQKLFIDPGKLLPVERFLPGAAGGRGRGRGGGANRGNRGCF</sequence>
<evidence type="ECO:0000256" key="4">
    <source>
        <dbReference type="ARBA" id="ARBA00022884"/>
    </source>
</evidence>
<organism evidence="10">
    <name type="scientific">Enterobius vermicularis</name>
    <name type="common">Human pinworm</name>
    <dbReference type="NCBI Taxonomy" id="51028"/>
    <lineage>
        <taxon>Eukaryota</taxon>
        <taxon>Metazoa</taxon>
        <taxon>Ecdysozoa</taxon>
        <taxon>Nematoda</taxon>
        <taxon>Chromadorea</taxon>
        <taxon>Rhabditida</taxon>
        <taxon>Spirurina</taxon>
        <taxon>Oxyuridomorpha</taxon>
        <taxon>Oxyuroidea</taxon>
        <taxon>Oxyuridae</taxon>
        <taxon>Enterobius</taxon>
    </lineage>
</organism>
<evidence type="ECO:0000313" key="10">
    <source>
        <dbReference type="WBParaSite" id="EVEC_0000204801-mRNA-1"/>
    </source>
</evidence>
<proteinExistence type="inferred from homology"/>
<accession>A0A0N4UX09</accession>
<evidence type="ECO:0000256" key="5">
    <source>
        <dbReference type="ARBA" id="ARBA00023242"/>
    </source>
</evidence>
<dbReference type="AlphaFoldDB" id="A0A0N4UX09"/>
<dbReference type="FunFam" id="2.40.10.230:FF:000001">
    <property type="entry name" value="H/ACA ribonucleoprotein complex subunit"/>
    <property type="match status" value="1"/>
</dbReference>
<keyword evidence="2 9" id="KW-0690">Ribosome biogenesis</keyword>
<evidence type="ECO:0000256" key="2">
    <source>
        <dbReference type="ARBA" id="ARBA00022517"/>
    </source>
</evidence>
<evidence type="ECO:0000256" key="3">
    <source>
        <dbReference type="ARBA" id="ARBA00022552"/>
    </source>
</evidence>
<comment type="subunit">
    <text evidence="8">Component of the small nucleolar ribonucleoprotein particle containing H/ACA-type snoRNAs (H/ACA snoRNPs).</text>
</comment>
<comment type="subunit">
    <text evidence="9">Component of the small nucleolar ribonucleoprotein particles containing H/ACA-type snoRNAs (H/ACA snoRNPs).</text>
</comment>
<evidence type="ECO:0000256" key="1">
    <source>
        <dbReference type="ARBA" id="ARBA00004604"/>
    </source>
</evidence>
<dbReference type="GO" id="GO:0031429">
    <property type="term" value="C:box H/ACA snoRNP complex"/>
    <property type="evidence" value="ECO:0007669"/>
    <property type="project" value="TreeGrafter"/>
</dbReference>
<name>A0A0N4UX09_ENTVE</name>
<protein>
    <recommendedName>
        <fullName evidence="9">H/ACA ribonucleoprotein complex subunit</fullName>
    </recommendedName>
</protein>
<evidence type="ECO:0000256" key="9">
    <source>
        <dbReference type="RuleBase" id="RU364004"/>
    </source>
</evidence>
<dbReference type="InterPro" id="IPR007504">
    <property type="entry name" value="H/ACA_rnp_Gar1/Naf1"/>
</dbReference>
<comment type="similarity">
    <text evidence="7 9">Belongs to the GAR1 family.</text>
</comment>
<keyword evidence="3 9" id="KW-0698">rRNA processing</keyword>
<evidence type="ECO:0000256" key="8">
    <source>
        <dbReference type="ARBA" id="ARBA00066217"/>
    </source>
</evidence>
<dbReference type="Pfam" id="PF04410">
    <property type="entry name" value="Gar1"/>
    <property type="match status" value="1"/>
</dbReference>
<dbReference type="SUPFAM" id="SSF50447">
    <property type="entry name" value="Translation proteins"/>
    <property type="match status" value="1"/>
</dbReference>
<comment type="subcellular location">
    <subcellularLocation>
        <location evidence="1 9">Nucleus</location>
        <location evidence="1 9">Nucleolus</location>
    </subcellularLocation>
</comment>